<comment type="cofactor">
    <cofactor evidence="5">
        <name>FAD</name>
        <dbReference type="ChEBI" id="CHEBI:57692"/>
    </cofactor>
</comment>
<dbReference type="SUPFAM" id="SSF81935">
    <property type="entry name" value="N-terminal domain of bifunctional PutA protein"/>
    <property type="match status" value="1"/>
</dbReference>
<dbReference type="Proteomes" id="UP000236884">
    <property type="component" value="Chromosome"/>
</dbReference>
<dbReference type="InterPro" id="IPR029041">
    <property type="entry name" value="FAD-linked_oxidoreductase-like"/>
</dbReference>
<keyword evidence="5" id="KW-0804">Transcription</keyword>
<dbReference type="InterPro" id="IPR002872">
    <property type="entry name" value="Proline_DH_dom"/>
</dbReference>
<dbReference type="SUPFAM" id="SSF51730">
    <property type="entry name" value="FAD-linked oxidoreductase"/>
    <property type="match status" value="1"/>
</dbReference>
<dbReference type="RefSeq" id="WP_096358394.1">
    <property type="nucleotide sequence ID" value="NZ_AP014946.1"/>
</dbReference>
<dbReference type="EC" id="1.5.5.2" evidence="5"/>
<keyword evidence="5" id="KW-0805">Transcription regulation</keyword>
<keyword evidence="3 5" id="KW-0520">NAD</keyword>
<dbReference type="EC" id="1.2.1.88" evidence="5"/>
<dbReference type="Gene3D" id="3.20.20.220">
    <property type="match status" value="1"/>
</dbReference>
<dbReference type="Gene3D" id="3.40.605.10">
    <property type="entry name" value="Aldehyde Dehydrogenase, Chain A, domain 1"/>
    <property type="match status" value="1"/>
</dbReference>
<keyword evidence="5" id="KW-0274">FAD</keyword>
<name>A0A0S3Q0N0_9BRAD</name>
<dbReference type="Gene3D" id="3.40.309.10">
    <property type="entry name" value="Aldehyde Dehydrogenase, Chain A, domain 2"/>
    <property type="match status" value="1"/>
</dbReference>
<dbReference type="EMBL" id="AP014946">
    <property type="protein sequence ID" value="BAT61738.1"/>
    <property type="molecule type" value="Genomic_DNA"/>
</dbReference>
<dbReference type="GO" id="GO:0010133">
    <property type="term" value="P:L-proline catabolic process to L-glutamate"/>
    <property type="evidence" value="ECO:0007669"/>
    <property type="project" value="UniProtKB-UniRule"/>
</dbReference>
<evidence type="ECO:0000256" key="4">
    <source>
        <dbReference type="ARBA" id="ARBA00048142"/>
    </source>
</evidence>
<dbReference type="InterPro" id="IPR015590">
    <property type="entry name" value="Aldehyde_DH_dom"/>
</dbReference>
<dbReference type="PIRSF" id="PIRSF000197">
    <property type="entry name" value="Bifunct_PutA"/>
    <property type="match status" value="1"/>
</dbReference>
<dbReference type="SUPFAM" id="SSF53720">
    <property type="entry name" value="ALDH-like"/>
    <property type="match status" value="1"/>
</dbReference>
<dbReference type="CDD" id="cd07125">
    <property type="entry name" value="ALDH_PutA-P5CDH"/>
    <property type="match status" value="1"/>
</dbReference>
<feature type="domain" description="Proline dehydrogenase" evidence="8">
    <location>
        <begin position="175"/>
        <end position="463"/>
    </location>
</feature>
<keyword evidence="2 5" id="KW-0560">Oxidoreductase</keyword>
<dbReference type="PANTHER" id="PTHR42862">
    <property type="entry name" value="DELTA-1-PYRROLINE-5-CARBOXYLATE DEHYDROGENASE 1, ISOFORM A-RELATED"/>
    <property type="match status" value="1"/>
</dbReference>
<dbReference type="InterPro" id="IPR025703">
    <property type="entry name" value="Bifunct_PutA"/>
</dbReference>
<dbReference type="InterPro" id="IPR050485">
    <property type="entry name" value="Proline_metab_enzyme"/>
</dbReference>
<feature type="domain" description="Proline dehydrogenase PutA" evidence="9">
    <location>
        <begin position="57"/>
        <end position="166"/>
    </location>
</feature>
<dbReference type="Pfam" id="PF01619">
    <property type="entry name" value="Pro_dh"/>
    <property type="match status" value="1"/>
</dbReference>
<dbReference type="GO" id="GO:0009898">
    <property type="term" value="C:cytoplasmic side of plasma membrane"/>
    <property type="evidence" value="ECO:0007669"/>
    <property type="project" value="TreeGrafter"/>
</dbReference>
<dbReference type="OrthoDB" id="9812625at2"/>
<comment type="function">
    <text evidence="5">Oxidizes proline to glutamate for use as a carbon and nitrogen source.</text>
</comment>
<dbReference type="GO" id="GO:0003677">
    <property type="term" value="F:DNA binding"/>
    <property type="evidence" value="ECO:0007669"/>
    <property type="project" value="UniProtKB-KW"/>
</dbReference>
<gene>
    <name evidence="10" type="primary">putA</name>
    <name evidence="10" type="ORF">GJW-30_1_04299</name>
</gene>
<evidence type="ECO:0000256" key="3">
    <source>
        <dbReference type="ARBA" id="ARBA00023027"/>
    </source>
</evidence>
<dbReference type="InterPro" id="IPR016161">
    <property type="entry name" value="Ald_DH/histidinol_DH"/>
</dbReference>
<dbReference type="InterPro" id="IPR016160">
    <property type="entry name" value="Ald_DH_CS_CYS"/>
</dbReference>
<keyword evidence="5" id="KW-0285">Flavoprotein</keyword>
<comment type="similarity">
    <text evidence="5">In the N-terminal section; belongs to the proline dehydrogenase family.</text>
</comment>
<keyword evidence="11" id="KW-1185">Reference proteome</keyword>
<dbReference type="AlphaFoldDB" id="A0A0S3Q0N0"/>
<feature type="active site" evidence="6">
    <location>
        <position position="803"/>
    </location>
</feature>
<dbReference type="KEGG" id="vgo:GJW-30_1_04299"/>
<dbReference type="InterPro" id="IPR024089">
    <property type="entry name" value="PRODH_PutA_dom_I/II"/>
</dbReference>
<keyword evidence="5" id="KW-0678">Repressor</keyword>
<sequence length="1010" mass="107853">MSPFQPFRAPYAPPDEKIARKLLANAADNAEAEARISATATRLIEAVRAKSGGLGGIEDFLREYSLSTKEGLALMVLAEALLRVPDAATSDALIEDKLAAGDWTNRETRSDALLVSASAWALGITARIVQPGETPDTILEQVTKRLGMPAVRAATKRAMRLLGSHFVMGETIEAALRRTEPEYRYSFDMLGEGARTAADAERYYASYADAIEKIGRSAKGTLPALPGISVKLSALHPRYEAVSRERVMIELVPKIVKLAERAKAHQLNFTIDAEEADRLELSLDVIAAVAASPTLAEWDGFGLAVQAYQKRAPEVVRWIIGLAQGLGRRFMVRLVKGAYWDSEIKRAQERGLADFPVFSRKPMTDLCYEACARELLAARPHIFPQFATHNALTVAEVLEHAGNREGFEFQRLHGMGEALYDALLGGDPQLACRVYAPVGGHRDLLAYLVRRLLENGANSSFVSAVTDPNVPVAELIERPEQALKSGIRHPHIRLSADIYAPQRRNSAGVEFGDAAALAALTEKSAATPNRRWAAGETRTPRKIRSPIDGAVIGEVREASPADCTAAIDRAARAFPAWNARTIDARAAMLERTADAIEASRDLLVLLQLEGGKTLDDAVAEIREAVDFCRYYAAEARTSLTPQTLPGPTGETNVLRHRGRGVFLCISPWNFPLAIFLGQVSAALVAGNTVIAKPAEQTPLIAAEALRLLHAAGVPADVVQLVAGDGAVGASLVADRRVAGVAFTGSTEIAWKINRTLAAKNGPIVPLIAETGGINAMIVDSTALPEQVTDDVVTSAFRSAGQRCSALRLLCLQADIADHMLTMIEGATAELKLGDPRDASTHIGPVIDADARDHLARKIAAGRLRFRHPGKGVAGGTYVAPAILEIDTASDLTEEVFGPVLHVVRYRAGDLPRVIDAIAATGYGLTLGVHSRIAATAEKIAARLPHGNVYVNRNMIGAVVGTQPFGGSGLSGTGPKAGGPAYLHRFALEQTVTTNTTAAGGNASLLAEADE</sequence>
<dbReference type="GO" id="GO:0003842">
    <property type="term" value="F:L-glutamate gamma-semialdehyde dehydrogenase activity"/>
    <property type="evidence" value="ECO:0007669"/>
    <property type="project" value="UniProtKB-UniRule"/>
</dbReference>
<dbReference type="InterPro" id="IPR024082">
    <property type="entry name" value="PRODH_PutA_dom_II"/>
</dbReference>
<dbReference type="NCBIfam" id="NF008869">
    <property type="entry name" value="PRK11904.1"/>
    <property type="match status" value="1"/>
</dbReference>
<keyword evidence="5" id="KW-0238">DNA-binding</keyword>
<reference evidence="10 11" key="1">
    <citation type="submission" date="2015-08" db="EMBL/GenBank/DDBJ databases">
        <title>Investigation of the bacterial diversity of lava forest soil.</title>
        <authorList>
            <person name="Lee J.S."/>
        </authorList>
    </citation>
    <scope>NUCLEOTIDE SEQUENCE [LARGE SCALE GENOMIC DNA]</scope>
    <source>
        <strain evidence="10 11">GJW-30</strain>
    </source>
</reference>
<dbReference type="InterPro" id="IPR016162">
    <property type="entry name" value="Ald_DH_N"/>
</dbReference>
<dbReference type="Pfam" id="PF00171">
    <property type="entry name" value="Aldedh"/>
    <property type="match status" value="1"/>
</dbReference>
<comment type="pathway">
    <text evidence="1 5">Amino-acid degradation; L-proline degradation into L-glutamate; L-glutamate from L-proline: step 2/2.</text>
</comment>
<evidence type="ECO:0000256" key="2">
    <source>
        <dbReference type="ARBA" id="ARBA00023002"/>
    </source>
</evidence>
<organism evidence="10 11">
    <name type="scientific">Variibacter gotjawalensis</name>
    <dbReference type="NCBI Taxonomy" id="1333996"/>
    <lineage>
        <taxon>Bacteria</taxon>
        <taxon>Pseudomonadati</taxon>
        <taxon>Pseudomonadota</taxon>
        <taxon>Alphaproteobacteria</taxon>
        <taxon>Hyphomicrobiales</taxon>
        <taxon>Nitrobacteraceae</taxon>
        <taxon>Variibacter</taxon>
    </lineage>
</organism>
<protein>
    <recommendedName>
        <fullName evidence="5">Bifunctional protein PutA</fullName>
    </recommendedName>
    <domain>
        <recommendedName>
            <fullName evidence="5">Proline dehydrogenase</fullName>
            <ecNumber evidence="5">1.5.5.2</ecNumber>
        </recommendedName>
        <alternativeName>
            <fullName evidence="5">Proline oxidase</fullName>
        </alternativeName>
    </domain>
    <domain>
        <recommendedName>
            <fullName evidence="5">Delta-1-pyrroline-5-carboxylate dehydrogenase</fullName>
            <shortName evidence="5">P5C dehydrogenase</shortName>
            <ecNumber evidence="5">1.2.1.88</ecNumber>
        </recommendedName>
        <alternativeName>
            <fullName evidence="5">L-glutamate gamma-semialdehyde dehydrogenase</fullName>
        </alternativeName>
    </domain>
</protein>
<dbReference type="PANTHER" id="PTHR42862:SF1">
    <property type="entry name" value="DELTA-1-PYRROLINE-5-CARBOXYLATE DEHYDROGENASE 2, ISOFORM A-RELATED"/>
    <property type="match status" value="1"/>
</dbReference>
<dbReference type="Gene3D" id="1.20.5.460">
    <property type="entry name" value="Single helix bin"/>
    <property type="match status" value="1"/>
</dbReference>
<feature type="domain" description="Aldehyde dehydrogenase" evidence="7">
    <location>
        <begin position="532"/>
        <end position="990"/>
    </location>
</feature>
<dbReference type="PROSITE" id="PS00070">
    <property type="entry name" value="ALDEHYDE_DEHYDR_CYS"/>
    <property type="match status" value="1"/>
</dbReference>
<dbReference type="InterPro" id="IPR005933">
    <property type="entry name" value="PutA_C"/>
</dbReference>
<dbReference type="GO" id="GO:0004657">
    <property type="term" value="F:proline dehydrogenase activity"/>
    <property type="evidence" value="ECO:0007669"/>
    <property type="project" value="UniProtKB-UniRule"/>
</dbReference>
<dbReference type="FunFam" id="3.40.309.10:FF:000005">
    <property type="entry name" value="1-pyrroline-5-carboxylate dehydrogenase 1"/>
    <property type="match status" value="1"/>
</dbReference>
<evidence type="ECO:0000256" key="6">
    <source>
        <dbReference type="PIRSR" id="PIRSR000197-1"/>
    </source>
</evidence>
<evidence type="ECO:0000259" key="7">
    <source>
        <dbReference type="Pfam" id="PF00171"/>
    </source>
</evidence>
<evidence type="ECO:0000313" key="11">
    <source>
        <dbReference type="Proteomes" id="UP000236884"/>
    </source>
</evidence>
<comment type="similarity">
    <text evidence="5">In the C-terminal section; belongs to the aldehyde dehydrogenase family.</text>
</comment>
<keyword evidence="5" id="KW-0642">Proline metabolism</keyword>
<evidence type="ECO:0000256" key="1">
    <source>
        <dbReference type="ARBA" id="ARBA00004786"/>
    </source>
</evidence>
<dbReference type="Pfam" id="PF14850">
    <property type="entry name" value="Pro_dh-DNA_bdg"/>
    <property type="match status" value="1"/>
</dbReference>
<dbReference type="UniPathway" id="UPA00261">
    <property type="reaction ID" value="UER00373"/>
</dbReference>
<evidence type="ECO:0000259" key="8">
    <source>
        <dbReference type="Pfam" id="PF01619"/>
    </source>
</evidence>
<comment type="pathway">
    <text evidence="5">Amino-acid degradation; L-proline degradation into L-glutamate; L-glutamate from L-proline: step 1/2.</text>
</comment>
<dbReference type="InterPro" id="IPR016163">
    <property type="entry name" value="Ald_DH_C"/>
</dbReference>
<evidence type="ECO:0000256" key="5">
    <source>
        <dbReference type="PIRNR" id="PIRNR000197"/>
    </source>
</evidence>
<dbReference type="NCBIfam" id="TIGR01238">
    <property type="entry name" value="D1pyr5carbox3"/>
    <property type="match status" value="1"/>
</dbReference>
<dbReference type="GO" id="GO:0003700">
    <property type="term" value="F:DNA-binding transcription factor activity"/>
    <property type="evidence" value="ECO:0007669"/>
    <property type="project" value="InterPro"/>
</dbReference>
<evidence type="ECO:0000313" key="10">
    <source>
        <dbReference type="EMBL" id="BAT61738.1"/>
    </source>
</evidence>
<feature type="active site" evidence="6">
    <location>
        <position position="769"/>
    </location>
</feature>
<proteinExistence type="inferred from homology"/>
<accession>A0A0S3Q0N0</accession>
<comment type="catalytic activity">
    <reaction evidence="4 5">
        <text>L-glutamate 5-semialdehyde + NAD(+) + H2O = L-glutamate + NADH + 2 H(+)</text>
        <dbReference type="Rhea" id="RHEA:30235"/>
        <dbReference type="ChEBI" id="CHEBI:15377"/>
        <dbReference type="ChEBI" id="CHEBI:15378"/>
        <dbReference type="ChEBI" id="CHEBI:29985"/>
        <dbReference type="ChEBI" id="CHEBI:57540"/>
        <dbReference type="ChEBI" id="CHEBI:57945"/>
        <dbReference type="ChEBI" id="CHEBI:58066"/>
        <dbReference type="EC" id="1.2.1.88"/>
    </reaction>
</comment>
<evidence type="ECO:0000259" key="9">
    <source>
        <dbReference type="Pfam" id="PF14850"/>
    </source>
</evidence>
<comment type="catalytic activity">
    <reaction evidence="5">
        <text>L-proline + a quinone = (S)-1-pyrroline-5-carboxylate + a quinol + H(+)</text>
        <dbReference type="Rhea" id="RHEA:23784"/>
        <dbReference type="ChEBI" id="CHEBI:15378"/>
        <dbReference type="ChEBI" id="CHEBI:17388"/>
        <dbReference type="ChEBI" id="CHEBI:24646"/>
        <dbReference type="ChEBI" id="CHEBI:60039"/>
        <dbReference type="ChEBI" id="CHEBI:132124"/>
        <dbReference type="EC" id="1.5.5.2"/>
    </reaction>
</comment>